<feature type="domain" description="Glycosyl hydrolase family 13 catalytic" evidence="8">
    <location>
        <begin position="49"/>
        <end position="454"/>
    </location>
</feature>
<evidence type="ECO:0000256" key="1">
    <source>
        <dbReference type="ARBA" id="ARBA00001657"/>
    </source>
</evidence>
<protein>
    <recommendedName>
        <fullName evidence="3">alpha-glucosidase</fullName>
        <ecNumber evidence="3">3.2.1.20</ecNumber>
    </recommendedName>
</protein>
<evidence type="ECO:0000313" key="9">
    <source>
        <dbReference type="EnsemblMetazoa" id="AATE007736-PA.1"/>
    </source>
</evidence>
<keyword evidence="6" id="KW-0325">Glycoprotein</keyword>
<dbReference type="Pfam" id="PF00128">
    <property type="entry name" value="Alpha-amylase"/>
    <property type="match status" value="1"/>
</dbReference>
<name>A0A182IY46_ANOAO</name>
<dbReference type="EnsemblMetazoa" id="AATE007736-RA">
    <property type="protein sequence ID" value="AATE007736-PA.1"/>
    <property type="gene ID" value="AATE007736"/>
</dbReference>
<dbReference type="SMART" id="SM00642">
    <property type="entry name" value="Aamy"/>
    <property type="match status" value="1"/>
</dbReference>
<evidence type="ECO:0000259" key="8">
    <source>
        <dbReference type="SMART" id="SM00642"/>
    </source>
</evidence>
<organism evidence="9">
    <name type="scientific">Anopheles atroparvus</name>
    <name type="common">European mosquito</name>
    <dbReference type="NCBI Taxonomy" id="41427"/>
    <lineage>
        <taxon>Eukaryota</taxon>
        <taxon>Metazoa</taxon>
        <taxon>Ecdysozoa</taxon>
        <taxon>Arthropoda</taxon>
        <taxon>Hexapoda</taxon>
        <taxon>Insecta</taxon>
        <taxon>Pterygota</taxon>
        <taxon>Neoptera</taxon>
        <taxon>Endopterygota</taxon>
        <taxon>Diptera</taxon>
        <taxon>Nematocera</taxon>
        <taxon>Culicoidea</taxon>
        <taxon>Culicidae</taxon>
        <taxon>Anophelinae</taxon>
        <taxon>Anopheles</taxon>
    </lineage>
</organism>
<dbReference type="InterPro" id="IPR006047">
    <property type="entry name" value="GH13_cat_dom"/>
</dbReference>
<dbReference type="AlphaFoldDB" id="A0A182IY46"/>
<keyword evidence="5" id="KW-0378">Hydrolase</keyword>
<evidence type="ECO:0000256" key="4">
    <source>
        <dbReference type="ARBA" id="ARBA00022729"/>
    </source>
</evidence>
<comment type="similarity">
    <text evidence="2">Belongs to the glycosyl hydrolase 13 family.</text>
</comment>
<dbReference type="InterPro" id="IPR017853">
    <property type="entry name" value="GH"/>
</dbReference>
<evidence type="ECO:0000256" key="7">
    <source>
        <dbReference type="ARBA" id="ARBA00023295"/>
    </source>
</evidence>
<dbReference type="InterPro" id="IPR013780">
    <property type="entry name" value="Glyco_hydro_b"/>
</dbReference>
<keyword evidence="7" id="KW-0326">Glycosidase</keyword>
<evidence type="ECO:0000256" key="3">
    <source>
        <dbReference type="ARBA" id="ARBA00012741"/>
    </source>
</evidence>
<evidence type="ECO:0000256" key="2">
    <source>
        <dbReference type="ARBA" id="ARBA00008061"/>
    </source>
</evidence>
<evidence type="ECO:0000256" key="5">
    <source>
        <dbReference type="ARBA" id="ARBA00022801"/>
    </source>
</evidence>
<dbReference type="VEuPathDB" id="VectorBase:AATE007736"/>
<dbReference type="Gene3D" id="3.20.20.80">
    <property type="entry name" value="Glycosidases"/>
    <property type="match status" value="1"/>
</dbReference>
<accession>A0A182IY46</accession>
<dbReference type="PANTHER" id="PTHR10357:SF179">
    <property type="entry name" value="NEUTRAL AND BASIC AMINO ACID TRANSPORT PROTEIN RBAT"/>
    <property type="match status" value="1"/>
</dbReference>
<proteinExistence type="inferred from homology"/>
<dbReference type="InterPro" id="IPR045857">
    <property type="entry name" value="O16G_dom_2"/>
</dbReference>
<comment type="catalytic activity">
    <reaction evidence="1">
        <text>Hydrolysis of terminal, non-reducing (1-&gt;4)-linked alpha-D-glucose residues with release of alpha-D-glucose.</text>
        <dbReference type="EC" id="3.2.1.20"/>
    </reaction>
</comment>
<dbReference type="Gene3D" id="2.60.40.1180">
    <property type="entry name" value="Golgi alpha-mannosidase II"/>
    <property type="match status" value="1"/>
</dbReference>
<dbReference type="Gene3D" id="3.90.400.10">
    <property type="entry name" value="Oligo-1,6-glucosidase, Domain 2"/>
    <property type="match status" value="1"/>
</dbReference>
<dbReference type="GO" id="GO:0004558">
    <property type="term" value="F:alpha-1,4-glucosidase activity"/>
    <property type="evidence" value="ECO:0007669"/>
    <property type="project" value="UniProtKB-EC"/>
</dbReference>
<dbReference type="GO" id="GO:0005975">
    <property type="term" value="P:carbohydrate metabolic process"/>
    <property type="evidence" value="ECO:0007669"/>
    <property type="project" value="InterPro"/>
</dbReference>
<reference evidence="9" key="1">
    <citation type="submission" date="2022-08" db="UniProtKB">
        <authorList>
            <consortium name="EnsemblMetazoa"/>
        </authorList>
    </citation>
    <scope>IDENTIFICATION</scope>
    <source>
        <strain evidence="9">EBRO</strain>
    </source>
</reference>
<dbReference type="STRING" id="41427.A0A182IY46"/>
<dbReference type="PANTHER" id="PTHR10357">
    <property type="entry name" value="ALPHA-AMYLASE FAMILY MEMBER"/>
    <property type="match status" value="1"/>
</dbReference>
<evidence type="ECO:0000256" key="6">
    <source>
        <dbReference type="ARBA" id="ARBA00023180"/>
    </source>
</evidence>
<dbReference type="SUPFAM" id="SSF51445">
    <property type="entry name" value="(Trans)glycosidases"/>
    <property type="match status" value="1"/>
</dbReference>
<keyword evidence="4" id="KW-0732">Signal</keyword>
<sequence>MAKHRLAGGASLCWQSWFWLSLIGLILHRTNVGVSAASDDWWQRTVFYQIYPRSFMDSNNDGVGDLRGITERLEHLQDAGIGATWLSPIFLSPMVDFGYDITDYTAISPEYGTMQDFEELMAEAQRLGIKIILDFVPNHTSDQCDWFRRSVAREAPYTDYYVWHDGREAPTTINNGNGTQRRLPPNNWPSVFYGSAWTFHPERGQYYLHQFTSQQPDLNFRNPAVVEEMREVLRFWLRKGVAGFRIDAVNHLFETEGFPDEPESGTDPDPLSYGFTNHIYTKDLLECYDMVYQWRELLDDWTREHGGDSRIIMTEAYANITFTMKYYHSEQEAPRPGSHMPFNFLLITKLSQDSTAPDFVHTINEWLTYMPRTGATANWVLGNHDQPRVGTRYGAQRIDAMNTLLMTLPGIAVTYYGEEIGMVNNPDAISAGVGGELAIDAGKAFIAFSRDPERTPFQWDDTINAGFCSGSVAPWLSVHPNYRQLNLAAQRRAERSHYKTYQGLVRLRAHETFRRGSLQLLPYSNDVITYTRGLPGSDTFVVVINLAAAARTIDLLSVFPSLTPELQVASSGSNSSYLTGAIVQSDGLVVSGYDGLVLRSVPLSSRENKSSVPESLWAAAKDAAIIASIVIALGTSFYHFQYCTRVWEGAKWTGGLKK</sequence>
<dbReference type="CDD" id="cd11328">
    <property type="entry name" value="AmyAc_maltase"/>
    <property type="match status" value="1"/>
</dbReference>
<dbReference type="FunFam" id="3.90.400.10:FF:000001">
    <property type="entry name" value="Maltase A3, isoform A"/>
    <property type="match status" value="1"/>
</dbReference>
<dbReference type="EC" id="3.2.1.20" evidence="3"/>